<dbReference type="InterPro" id="IPR039420">
    <property type="entry name" value="WalR-like"/>
</dbReference>
<dbReference type="Gene3D" id="3.40.50.2300">
    <property type="match status" value="1"/>
</dbReference>
<dbReference type="PROSITE" id="PS50110">
    <property type="entry name" value="RESPONSE_REGULATORY"/>
    <property type="match status" value="1"/>
</dbReference>
<evidence type="ECO:0000259" key="5">
    <source>
        <dbReference type="PROSITE" id="PS50110"/>
    </source>
</evidence>
<keyword evidence="1 3" id="KW-0597">Phosphoprotein</keyword>
<feature type="domain" description="Response regulatory" evidence="5">
    <location>
        <begin position="2"/>
        <end position="118"/>
    </location>
</feature>
<evidence type="ECO:0000256" key="2">
    <source>
        <dbReference type="ARBA" id="ARBA00023125"/>
    </source>
</evidence>
<dbReference type="SMART" id="SM00421">
    <property type="entry name" value="HTH_LUXR"/>
    <property type="match status" value="1"/>
</dbReference>
<accession>A0ABP9WUQ2</accession>
<name>A0ABP9WUQ2_9CHLR</name>
<dbReference type="SUPFAM" id="SSF52172">
    <property type="entry name" value="CheY-like"/>
    <property type="match status" value="1"/>
</dbReference>
<dbReference type="InterPro" id="IPR058245">
    <property type="entry name" value="NreC/VraR/RcsB-like_REC"/>
</dbReference>
<dbReference type="Pfam" id="PF00196">
    <property type="entry name" value="GerE"/>
    <property type="match status" value="1"/>
</dbReference>
<proteinExistence type="predicted"/>
<evidence type="ECO:0000256" key="3">
    <source>
        <dbReference type="PROSITE-ProRule" id="PRU00169"/>
    </source>
</evidence>
<evidence type="ECO:0000313" key="7">
    <source>
        <dbReference type="Proteomes" id="UP001428290"/>
    </source>
</evidence>
<evidence type="ECO:0000256" key="1">
    <source>
        <dbReference type="ARBA" id="ARBA00022553"/>
    </source>
</evidence>
<keyword evidence="2" id="KW-0238">DNA-binding</keyword>
<dbReference type="CDD" id="cd06170">
    <property type="entry name" value="LuxR_C_like"/>
    <property type="match status" value="1"/>
</dbReference>
<reference evidence="6 7" key="1">
    <citation type="submission" date="2024-02" db="EMBL/GenBank/DDBJ databases">
        <title>Herpetosiphon gulosus NBRC 112829.</title>
        <authorList>
            <person name="Ichikawa N."/>
            <person name="Katano-Makiyama Y."/>
            <person name="Hidaka K."/>
        </authorList>
    </citation>
    <scope>NUCLEOTIDE SEQUENCE [LARGE SCALE GENOMIC DNA]</scope>
    <source>
        <strain evidence="6 7">NBRC 112829</strain>
    </source>
</reference>
<comment type="caution">
    <text evidence="6">The sequence shown here is derived from an EMBL/GenBank/DDBJ whole genome shotgun (WGS) entry which is preliminary data.</text>
</comment>
<feature type="domain" description="HTH luxR-type" evidence="4">
    <location>
        <begin position="148"/>
        <end position="213"/>
    </location>
</feature>
<dbReference type="Proteomes" id="UP001428290">
    <property type="component" value="Unassembled WGS sequence"/>
</dbReference>
<protein>
    <submittedName>
        <fullName evidence="6">Transcriptional regulatory protein DegU</fullName>
    </submittedName>
</protein>
<dbReference type="InterPro" id="IPR001789">
    <property type="entry name" value="Sig_transdc_resp-reg_receiver"/>
</dbReference>
<evidence type="ECO:0000259" key="4">
    <source>
        <dbReference type="PROSITE" id="PS50043"/>
    </source>
</evidence>
<dbReference type="EMBL" id="BAABRU010000002">
    <property type="protein sequence ID" value="GAA5526921.1"/>
    <property type="molecule type" value="Genomic_DNA"/>
</dbReference>
<dbReference type="PANTHER" id="PTHR43214">
    <property type="entry name" value="TWO-COMPONENT RESPONSE REGULATOR"/>
    <property type="match status" value="1"/>
</dbReference>
<organism evidence="6 7">
    <name type="scientific">Herpetosiphon gulosus</name>
    <dbReference type="NCBI Taxonomy" id="1973496"/>
    <lineage>
        <taxon>Bacteria</taxon>
        <taxon>Bacillati</taxon>
        <taxon>Chloroflexota</taxon>
        <taxon>Chloroflexia</taxon>
        <taxon>Herpetosiphonales</taxon>
        <taxon>Herpetosiphonaceae</taxon>
        <taxon>Herpetosiphon</taxon>
    </lineage>
</organism>
<dbReference type="RefSeq" id="WP_012192170.1">
    <property type="nucleotide sequence ID" value="NZ_BAABRU010000002.1"/>
</dbReference>
<gene>
    <name evidence="6" type="primary">degU_1</name>
    <name evidence="6" type="ORF">Hgul01_00703</name>
</gene>
<dbReference type="SUPFAM" id="SSF46894">
    <property type="entry name" value="C-terminal effector domain of the bipartite response regulators"/>
    <property type="match status" value="1"/>
</dbReference>
<dbReference type="CDD" id="cd17535">
    <property type="entry name" value="REC_NarL-like"/>
    <property type="match status" value="1"/>
</dbReference>
<dbReference type="SMART" id="SM00448">
    <property type="entry name" value="REC"/>
    <property type="match status" value="1"/>
</dbReference>
<dbReference type="InterPro" id="IPR016032">
    <property type="entry name" value="Sig_transdc_resp-reg_C-effctor"/>
</dbReference>
<dbReference type="InterPro" id="IPR000792">
    <property type="entry name" value="Tscrpt_reg_LuxR_C"/>
</dbReference>
<keyword evidence="7" id="KW-1185">Reference proteome</keyword>
<dbReference type="Pfam" id="PF00072">
    <property type="entry name" value="Response_reg"/>
    <property type="match status" value="1"/>
</dbReference>
<dbReference type="PROSITE" id="PS50043">
    <property type="entry name" value="HTH_LUXR_2"/>
    <property type="match status" value="1"/>
</dbReference>
<dbReference type="PRINTS" id="PR00038">
    <property type="entry name" value="HTHLUXR"/>
</dbReference>
<dbReference type="PROSITE" id="PS00622">
    <property type="entry name" value="HTH_LUXR_1"/>
    <property type="match status" value="1"/>
</dbReference>
<sequence length="219" mass="23920">MRILIVDDHPVFREGVRALLETHDEMEVVGVLGHGRDAAVVAKDQFVDVALLDVSLPDMPGYEVCRSIVEASPRTRVLMLTANDTNDVIRQSLAAGAAGYVLKTEDPSRLISHISAVAQGETVLAGPIAQKVVRQLLEGPQPTVSTKTNDALNALTERERQVFFLAAEGRRNSDIAQQLILSEETIKTHLRNIYSKLGLGNKAELRLFAVQARLAPPQI</sequence>
<evidence type="ECO:0000313" key="6">
    <source>
        <dbReference type="EMBL" id="GAA5526921.1"/>
    </source>
</evidence>
<dbReference type="InterPro" id="IPR011006">
    <property type="entry name" value="CheY-like_superfamily"/>
</dbReference>
<feature type="modified residue" description="4-aspartylphosphate" evidence="3">
    <location>
        <position position="53"/>
    </location>
</feature>